<evidence type="ECO:0000313" key="5">
    <source>
        <dbReference type="Proteomes" id="UP001480595"/>
    </source>
</evidence>
<evidence type="ECO:0000313" key="4">
    <source>
        <dbReference type="EMBL" id="KAK8041468.1"/>
    </source>
</evidence>
<feature type="transmembrane region" description="Helical" evidence="3">
    <location>
        <begin position="40"/>
        <end position="62"/>
    </location>
</feature>
<comment type="similarity">
    <text evidence="1">Belongs to the ustYa family.</text>
</comment>
<dbReference type="InterPro" id="IPR021765">
    <property type="entry name" value="UstYa-like"/>
</dbReference>
<keyword evidence="3" id="KW-1133">Transmembrane helix</keyword>
<reference evidence="4 5" key="1">
    <citation type="submission" date="2023-01" db="EMBL/GenBank/DDBJ databases">
        <title>Analysis of 21 Apiospora genomes using comparative genomics revels a genus with tremendous synthesis potential of carbohydrate active enzymes and secondary metabolites.</title>
        <authorList>
            <person name="Sorensen T."/>
        </authorList>
    </citation>
    <scope>NUCLEOTIDE SEQUENCE [LARGE SCALE GENOMIC DNA]</scope>
    <source>
        <strain evidence="4 5">CBS 135458</strain>
    </source>
</reference>
<dbReference type="PANTHER" id="PTHR33365:SF7">
    <property type="entry name" value="TAT PATHWAY SIGNAL SEQUENCE"/>
    <property type="match status" value="1"/>
</dbReference>
<dbReference type="Proteomes" id="UP001480595">
    <property type="component" value="Unassembled WGS sequence"/>
</dbReference>
<feature type="region of interest" description="Disordered" evidence="2">
    <location>
        <begin position="1"/>
        <end position="23"/>
    </location>
</feature>
<dbReference type="PANTHER" id="PTHR33365">
    <property type="entry name" value="YALI0B05434P"/>
    <property type="match status" value="1"/>
</dbReference>
<dbReference type="Pfam" id="PF11807">
    <property type="entry name" value="UstYa"/>
    <property type="match status" value="1"/>
</dbReference>
<evidence type="ECO:0000256" key="2">
    <source>
        <dbReference type="SAM" id="MobiDB-lite"/>
    </source>
</evidence>
<feature type="compositionally biased region" description="Basic and acidic residues" evidence="2">
    <location>
        <begin position="1"/>
        <end position="10"/>
    </location>
</feature>
<dbReference type="RefSeq" id="XP_066709013.1">
    <property type="nucleotide sequence ID" value="XM_066865884.1"/>
</dbReference>
<evidence type="ECO:0000256" key="1">
    <source>
        <dbReference type="ARBA" id="ARBA00035112"/>
    </source>
</evidence>
<dbReference type="EMBL" id="JAQQWL010000015">
    <property type="protein sequence ID" value="KAK8041468.1"/>
    <property type="molecule type" value="Genomic_DNA"/>
</dbReference>
<evidence type="ECO:0000256" key="3">
    <source>
        <dbReference type="SAM" id="Phobius"/>
    </source>
</evidence>
<gene>
    <name evidence="4" type="ORF">PG994_014475</name>
</gene>
<keyword evidence="5" id="KW-1185">Reference proteome</keyword>
<organism evidence="4 5">
    <name type="scientific">Apiospora phragmitis</name>
    <dbReference type="NCBI Taxonomy" id="2905665"/>
    <lineage>
        <taxon>Eukaryota</taxon>
        <taxon>Fungi</taxon>
        <taxon>Dikarya</taxon>
        <taxon>Ascomycota</taxon>
        <taxon>Pezizomycotina</taxon>
        <taxon>Sordariomycetes</taxon>
        <taxon>Xylariomycetidae</taxon>
        <taxon>Amphisphaeriales</taxon>
        <taxon>Apiosporaceae</taxon>
        <taxon>Apiospora</taxon>
    </lineage>
</organism>
<keyword evidence="3" id="KW-0472">Membrane</keyword>
<comment type="caution">
    <text evidence="4">The sequence shown here is derived from an EMBL/GenBank/DDBJ whole genome shotgun (WGS) entry which is preliminary data.</text>
</comment>
<protein>
    <recommendedName>
        <fullName evidence="6">Tat pathway signal sequence</fullName>
    </recommendedName>
</protein>
<keyword evidence="3" id="KW-0812">Transmembrane</keyword>
<dbReference type="GeneID" id="92098947"/>
<proteinExistence type="inferred from homology"/>
<sequence length="267" mass="29786">MSPRAVEKHQYRPVGLEDGSDDEETAASLVPLESRWRRRFCFLLLSSLTVLTTLTMGFAYHVSTWECPPLKPGVIEPYTPAPVLYVNKWLKGDPDTPKFMGKPRPEMDQAWNDLLSATAIRLSSEELLLANNATSVEHKDGGFVGGLGISHLLHCVVCYRSWTTDSHALHAPGVLYYYNDGFESWDDLFMHADHCLESLRQAILCQADVSVVTLEWTPHSRFKPSVRVPQPNACVDWDALHGWMSGRAASLEDVVGPPAGMFEDATD</sequence>
<accession>A0ABR1T4E5</accession>
<name>A0ABR1T4E5_9PEZI</name>
<evidence type="ECO:0008006" key="6">
    <source>
        <dbReference type="Google" id="ProtNLM"/>
    </source>
</evidence>